<sequence>MRIRKLGLRRYGKFTDAFIDFGERVVGNPDLHIVYGPNEAGKSTAMSACTDLIYGITSQSRFNFLHPYPTMRIEAEIETSGRIRSLSRIKRSQNSLLDDAGNPVPDALLLGELGGLDRSAYQTMFCLDDETLEAGGESILASKGDLGHLLFSATAGLADLSDRLGSTQAEAEAFFRPGRRSGILADLKKNLTALKEERERTDTLATEYSRFVIERDEAAAAYAEALSQRSRTQARIDEVQRLINALPRLQTFRALRAELLPLAPLPDAPSSWNQDLPGLTTRQTRLATQSQAVAETIANLRGELEGLIVNASALGLKSRIELLVDLRARYITAEKDLPDRRLRLGLAEQTVARVLTHIDHGSEQDPARLILSTGVTGALRDLMEQRSGVEAALAAAEAEVEKAGDALSEAKVRIGEHGAEFDEATMATLAAVIASARQSDDAARLRAADHMRRERADELDDRLIELLPWTGGRDELLAAPVPTPDQLQHWISTEANLSRDIAMRQGEFDRLDAEAGRLEAKIEALGSAAGVISDQEAGEARSAREAAWAVHKGALDATTAAEFETAMRKLDLITEQRSSHTAGIADLNRALLDRAEVRAALERARLQLQETLRRRATTAKEIEKSLCAIGLDDTIGVAGLNLWAQKRDLAIEAQGKLTAAERGWRRVQADAADSRERIARTMRAAGVEISQSDDIAAMLAAGQAALSRAVDAKNLRAAVEDRQRNLKSREKRLGDARLAEQVWSAAWREACAACWLGERDVLPTTAVVRETLEALAELGSALEKKAELTDRIAKMQRDQTQFRTEVDALAALIGLPPRPSDALGLCEAVVDGVMSATKTLDRRQEVEARLATERDKARSLAEEMAEVQSQVSLMINHFGVSSLAEVEICLRSLARRLDLETRLMQSRDEILEGMQVETIEHAEATLDAIDRGSLEAELIELKGRFEDEDSRSRDSFAARNKAEDRIAAVGGDGAVAILDSKRRTTLLTIEDKALEYLKLKLGTAAADRALRAYRDRHRSSMMARASEAFALISRGAYSELVTQPSNGSELLIAKGFDGSSKIASELSKGTRFQLYLALRVAGYHEFARARAPAPFLADDIMETFDDFRAEEAFRLLAAMAARGQIVYFTHHRHLCEIAKAVEPSTKIHNLQAEPPRGWAISVLKEAGAIRECEEHGWIQDRADPHARERALEIARRDPLVGLSDREAVAAIGEVLDDIGDTCPECPSN</sequence>
<dbReference type="Proteomes" id="UP000528734">
    <property type="component" value="Unassembled WGS sequence"/>
</dbReference>
<feature type="coiled-coil region" evidence="1">
    <location>
        <begin position="778"/>
        <end position="805"/>
    </location>
</feature>
<dbReference type="PANTHER" id="PTHR41259:SF1">
    <property type="entry name" value="DOUBLE-STRAND BREAK REPAIR RAD50 ATPASE, PUTATIVE-RELATED"/>
    <property type="match status" value="1"/>
</dbReference>
<feature type="domain" description="YhaN AAA" evidence="2">
    <location>
        <begin position="1"/>
        <end position="202"/>
    </location>
</feature>
<dbReference type="Gene3D" id="3.40.50.300">
    <property type="entry name" value="P-loop containing nucleotide triphosphate hydrolases"/>
    <property type="match status" value="2"/>
</dbReference>
<feature type="coiled-coil region" evidence="1">
    <location>
        <begin position="587"/>
        <end position="621"/>
    </location>
</feature>
<dbReference type="Pfam" id="PF13514">
    <property type="entry name" value="AAA_27"/>
    <property type="match status" value="1"/>
</dbReference>
<organism evidence="3 4">
    <name type="scientific">Bradyrhizobium archetypum</name>
    <dbReference type="NCBI Taxonomy" id="2721160"/>
    <lineage>
        <taxon>Bacteria</taxon>
        <taxon>Pseudomonadati</taxon>
        <taxon>Pseudomonadota</taxon>
        <taxon>Alphaproteobacteria</taxon>
        <taxon>Hyphomicrobiales</taxon>
        <taxon>Nitrobacteraceae</taxon>
        <taxon>Bradyrhizobium</taxon>
    </lineage>
</organism>
<dbReference type="InterPro" id="IPR027417">
    <property type="entry name" value="P-loop_NTPase"/>
</dbReference>
<dbReference type="SUPFAM" id="SSF52540">
    <property type="entry name" value="P-loop containing nucleoside triphosphate hydrolases"/>
    <property type="match status" value="1"/>
</dbReference>
<proteinExistence type="predicted"/>
<keyword evidence="4" id="KW-1185">Reference proteome</keyword>
<evidence type="ECO:0000256" key="1">
    <source>
        <dbReference type="SAM" id="Coils"/>
    </source>
</evidence>
<feature type="coiled-coil region" evidence="1">
    <location>
        <begin position="843"/>
        <end position="870"/>
    </location>
</feature>
<evidence type="ECO:0000313" key="3">
    <source>
        <dbReference type="EMBL" id="NOJ44783.1"/>
    </source>
</evidence>
<dbReference type="Gene3D" id="1.10.10.1920">
    <property type="match status" value="1"/>
</dbReference>
<evidence type="ECO:0000259" key="2">
    <source>
        <dbReference type="Pfam" id="PF13514"/>
    </source>
</evidence>
<feature type="coiled-coil region" evidence="1">
    <location>
        <begin position="379"/>
        <end position="413"/>
    </location>
</feature>
<evidence type="ECO:0000313" key="4">
    <source>
        <dbReference type="Proteomes" id="UP000528734"/>
    </source>
</evidence>
<protein>
    <submittedName>
        <fullName evidence="3">AAA family ATPase</fullName>
    </submittedName>
</protein>
<dbReference type="AlphaFoldDB" id="A0A7Y4GZS1"/>
<gene>
    <name evidence="3" type="ORF">HCN50_00685</name>
</gene>
<reference evidence="3 4" key="1">
    <citation type="submission" date="2020-03" db="EMBL/GenBank/DDBJ databases">
        <title>Bradyrhizobium diversity isolated from nodules of Muelleranthus trifoliolatus.</title>
        <authorList>
            <person name="Klepa M."/>
            <person name="Helene L."/>
            <person name="Hungria M."/>
        </authorList>
    </citation>
    <scope>NUCLEOTIDE SEQUENCE [LARGE SCALE GENOMIC DNA]</scope>
    <source>
        <strain evidence="3 4">WSM 1744</strain>
    </source>
</reference>
<keyword evidence="1" id="KW-0175">Coiled coil</keyword>
<name>A0A7Y4GZS1_9BRAD</name>
<dbReference type="PANTHER" id="PTHR41259">
    <property type="entry name" value="DOUBLE-STRAND BREAK REPAIR RAD50 ATPASE, PUTATIVE-RELATED"/>
    <property type="match status" value="1"/>
</dbReference>
<dbReference type="InterPro" id="IPR048532">
    <property type="entry name" value="ea8_5-like_sf"/>
</dbReference>
<comment type="caution">
    <text evidence="3">The sequence shown here is derived from an EMBL/GenBank/DDBJ whole genome shotgun (WGS) entry which is preliminary data.</text>
</comment>
<accession>A0A7Y4GZS1</accession>
<dbReference type="InterPro" id="IPR038734">
    <property type="entry name" value="YhaN_AAA"/>
</dbReference>
<dbReference type="EMBL" id="JAAVLW010000001">
    <property type="protein sequence ID" value="NOJ44783.1"/>
    <property type="molecule type" value="Genomic_DNA"/>
</dbReference>
<feature type="coiled-coil region" evidence="1">
    <location>
        <begin position="184"/>
        <end position="242"/>
    </location>
</feature>